<dbReference type="AlphaFoldDB" id="L8J0G2"/>
<dbReference type="EMBL" id="JH880489">
    <property type="protein sequence ID" value="ELR61114.1"/>
    <property type="molecule type" value="Genomic_DNA"/>
</dbReference>
<evidence type="ECO:0000313" key="4">
    <source>
        <dbReference type="EMBL" id="ELR61114.1"/>
    </source>
</evidence>
<feature type="signal peptide" evidence="3">
    <location>
        <begin position="1"/>
        <end position="26"/>
    </location>
</feature>
<dbReference type="STRING" id="72004.ENSBMUP00000016954"/>
<feature type="region of interest" description="Disordered" evidence="2">
    <location>
        <begin position="30"/>
        <end position="101"/>
    </location>
</feature>
<reference evidence="4 5" key="1">
    <citation type="journal article" date="2012" name="Nat. Genet.">
        <title>The yak genome and adaptation to life at high altitude.</title>
        <authorList>
            <person name="Qiu Q."/>
            <person name="Zhang G."/>
            <person name="Ma T."/>
            <person name="Qian W."/>
            <person name="Wang J."/>
            <person name="Ye Z."/>
            <person name="Cao C."/>
            <person name="Hu Q."/>
            <person name="Kim J."/>
            <person name="Larkin D.M."/>
            <person name="Auvil L."/>
            <person name="Capitanu B."/>
            <person name="Ma J."/>
            <person name="Lewin H.A."/>
            <person name="Qian X."/>
            <person name="Lang Y."/>
            <person name="Zhou R."/>
            <person name="Wang L."/>
            <person name="Wang K."/>
            <person name="Xia J."/>
            <person name="Liao S."/>
            <person name="Pan S."/>
            <person name="Lu X."/>
            <person name="Hou H."/>
            <person name="Wang Y."/>
            <person name="Zang X."/>
            <person name="Yin Y."/>
            <person name="Ma H."/>
            <person name="Zhang J."/>
            <person name="Wang Z."/>
            <person name="Zhang Y."/>
            <person name="Zhang D."/>
            <person name="Yonezawa T."/>
            <person name="Hasegawa M."/>
            <person name="Zhong Y."/>
            <person name="Liu W."/>
            <person name="Zhang Y."/>
            <person name="Huang Z."/>
            <person name="Zhang S."/>
            <person name="Long R."/>
            <person name="Yang H."/>
            <person name="Wang J."/>
            <person name="Lenstra J.A."/>
            <person name="Cooper D.N."/>
            <person name="Wu Y."/>
            <person name="Wang J."/>
            <person name="Shi P."/>
            <person name="Wang J."/>
            <person name="Liu J."/>
        </authorList>
    </citation>
    <scope>NUCLEOTIDE SEQUENCE [LARGE SCALE GENOMIC DNA]</scope>
    <source>
        <strain evidence="5">yakQH1</strain>
    </source>
</reference>
<proteinExistence type="predicted"/>
<keyword evidence="3" id="KW-0732">Signal</keyword>
<evidence type="ECO:0000256" key="1">
    <source>
        <dbReference type="ARBA" id="ARBA00023157"/>
    </source>
</evidence>
<dbReference type="Proteomes" id="UP000011080">
    <property type="component" value="Unassembled WGS sequence"/>
</dbReference>
<sequence length="136" mass="13719">MDPQTALSRALLLLLFLHLSLLGCRSHPVGGPGPVSELPGLAAGPSTGQGLGAAGGAAARGAPPAGPGPGRNLGFPGGSPRGVPRAPPQHPPGPAGPQDDARLWLLWTEAGPYRLPQRPGLQRAEEVLRGGPGCRY</sequence>
<feature type="non-terminal residue" evidence="4">
    <location>
        <position position="1"/>
    </location>
</feature>
<dbReference type="PRINTS" id="PR00712">
    <property type="entry name" value="BNATPEPTIDE"/>
</dbReference>
<evidence type="ECO:0000313" key="5">
    <source>
        <dbReference type="Proteomes" id="UP000011080"/>
    </source>
</evidence>
<feature type="chain" id="PRO_5003992600" evidence="3">
    <location>
        <begin position="27"/>
        <end position="136"/>
    </location>
</feature>
<organism evidence="4 5">
    <name type="scientific">Bos mutus</name>
    <name type="common">wild yak</name>
    <dbReference type="NCBI Taxonomy" id="72004"/>
    <lineage>
        <taxon>Eukaryota</taxon>
        <taxon>Metazoa</taxon>
        <taxon>Chordata</taxon>
        <taxon>Craniata</taxon>
        <taxon>Vertebrata</taxon>
        <taxon>Euteleostomi</taxon>
        <taxon>Mammalia</taxon>
        <taxon>Eutheria</taxon>
        <taxon>Laurasiatheria</taxon>
        <taxon>Artiodactyla</taxon>
        <taxon>Ruminantia</taxon>
        <taxon>Pecora</taxon>
        <taxon>Bovidae</taxon>
        <taxon>Bovinae</taxon>
        <taxon>Bos</taxon>
    </lineage>
</organism>
<dbReference type="GO" id="GO:0005576">
    <property type="term" value="C:extracellular region"/>
    <property type="evidence" value="ECO:0007669"/>
    <property type="project" value="InterPro"/>
</dbReference>
<feature type="compositionally biased region" description="Pro residues" evidence="2">
    <location>
        <begin position="85"/>
        <end position="95"/>
    </location>
</feature>
<dbReference type="GO" id="GO:0005179">
    <property type="term" value="F:hormone activity"/>
    <property type="evidence" value="ECO:0007669"/>
    <property type="project" value="InterPro"/>
</dbReference>
<dbReference type="InterPro" id="IPR002408">
    <property type="entry name" value="Natriuretic_peptide_brain"/>
</dbReference>
<evidence type="ECO:0000256" key="3">
    <source>
        <dbReference type="SAM" id="SignalP"/>
    </source>
</evidence>
<feature type="compositionally biased region" description="Gly residues" evidence="2">
    <location>
        <begin position="68"/>
        <end position="80"/>
    </location>
</feature>
<keyword evidence="1" id="KW-1015">Disulfide bond</keyword>
<protein>
    <submittedName>
        <fullName evidence="4">Uncharacterized protein</fullName>
    </submittedName>
</protein>
<accession>L8J0G2</accession>
<name>L8J0G2_9CETA</name>
<gene>
    <name evidence="4" type="ORF">M91_08658</name>
</gene>
<evidence type="ECO:0000256" key="2">
    <source>
        <dbReference type="SAM" id="MobiDB-lite"/>
    </source>
</evidence>